<dbReference type="AlphaFoldDB" id="D6WUU8"/>
<dbReference type="HOGENOM" id="CLU_2471994_0_0_1"/>
<proteinExistence type="predicted"/>
<evidence type="ECO:0000313" key="2">
    <source>
        <dbReference type="EMBL" id="EFA07792.1"/>
    </source>
</evidence>
<evidence type="ECO:0000313" key="3">
    <source>
        <dbReference type="Proteomes" id="UP000007266"/>
    </source>
</evidence>
<gene>
    <name evidence="2" type="primary">GLEAN_05350</name>
    <name evidence="2" type="ORF">TcasGA2_TC005350</name>
</gene>
<reference evidence="2 3" key="1">
    <citation type="journal article" date="2008" name="Nature">
        <title>The genome of the model beetle and pest Tribolium castaneum.</title>
        <authorList>
            <consortium name="Tribolium Genome Sequencing Consortium"/>
            <person name="Richards S."/>
            <person name="Gibbs R.A."/>
            <person name="Weinstock G.M."/>
            <person name="Brown S.J."/>
            <person name="Denell R."/>
            <person name="Beeman R.W."/>
            <person name="Gibbs R."/>
            <person name="Beeman R.W."/>
            <person name="Brown S.J."/>
            <person name="Bucher G."/>
            <person name="Friedrich M."/>
            <person name="Grimmelikhuijzen C.J."/>
            <person name="Klingler M."/>
            <person name="Lorenzen M."/>
            <person name="Richards S."/>
            <person name="Roth S."/>
            <person name="Schroder R."/>
            <person name="Tautz D."/>
            <person name="Zdobnov E.M."/>
            <person name="Muzny D."/>
            <person name="Gibbs R.A."/>
            <person name="Weinstock G.M."/>
            <person name="Attaway T."/>
            <person name="Bell S."/>
            <person name="Buhay C.J."/>
            <person name="Chandrabose M.N."/>
            <person name="Chavez D."/>
            <person name="Clerk-Blankenburg K.P."/>
            <person name="Cree A."/>
            <person name="Dao M."/>
            <person name="Davis C."/>
            <person name="Chacko J."/>
            <person name="Dinh H."/>
            <person name="Dugan-Rocha S."/>
            <person name="Fowler G."/>
            <person name="Garner T.T."/>
            <person name="Garnes J."/>
            <person name="Gnirke A."/>
            <person name="Hawes A."/>
            <person name="Hernandez J."/>
            <person name="Hines S."/>
            <person name="Holder M."/>
            <person name="Hume J."/>
            <person name="Jhangiani S.N."/>
            <person name="Joshi V."/>
            <person name="Khan Z.M."/>
            <person name="Jackson L."/>
            <person name="Kovar C."/>
            <person name="Kowis A."/>
            <person name="Lee S."/>
            <person name="Lewis L.R."/>
            <person name="Margolis J."/>
            <person name="Morgan M."/>
            <person name="Nazareth L.V."/>
            <person name="Nguyen N."/>
            <person name="Okwuonu G."/>
            <person name="Parker D."/>
            <person name="Richards S."/>
            <person name="Ruiz S.J."/>
            <person name="Santibanez J."/>
            <person name="Savard J."/>
            <person name="Scherer S.E."/>
            <person name="Schneider B."/>
            <person name="Sodergren E."/>
            <person name="Tautz D."/>
            <person name="Vattahil S."/>
            <person name="Villasana D."/>
            <person name="White C.S."/>
            <person name="Wright R."/>
            <person name="Park Y."/>
            <person name="Beeman R.W."/>
            <person name="Lord J."/>
            <person name="Oppert B."/>
            <person name="Lorenzen M."/>
            <person name="Brown S."/>
            <person name="Wang L."/>
            <person name="Savard J."/>
            <person name="Tautz D."/>
            <person name="Richards S."/>
            <person name="Weinstock G."/>
            <person name="Gibbs R.A."/>
            <person name="Liu Y."/>
            <person name="Worley K."/>
            <person name="Weinstock G."/>
            <person name="Elsik C.G."/>
            <person name="Reese J.T."/>
            <person name="Elhaik E."/>
            <person name="Landan G."/>
            <person name="Graur D."/>
            <person name="Arensburger P."/>
            <person name="Atkinson P."/>
            <person name="Beeman R.W."/>
            <person name="Beidler J."/>
            <person name="Brown S.J."/>
            <person name="Demuth J.P."/>
            <person name="Drury D.W."/>
            <person name="Du Y.Z."/>
            <person name="Fujiwara H."/>
            <person name="Lorenzen M."/>
            <person name="Maselli V."/>
            <person name="Osanai M."/>
            <person name="Park Y."/>
            <person name="Robertson H.M."/>
            <person name="Tu Z."/>
            <person name="Wang J.J."/>
            <person name="Wang S."/>
            <person name="Richards S."/>
            <person name="Song H."/>
            <person name="Zhang L."/>
            <person name="Sodergren E."/>
            <person name="Werner D."/>
            <person name="Stanke M."/>
            <person name="Morgenstern B."/>
            <person name="Solovyev V."/>
            <person name="Kosarev P."/>
            <person name="Brown G."/>
            <person name="Chen H.C."/>
            <person name="Ermolaeva O."/>
            <person name="Hlavina W."/>
            <person name="Kapustin Y."/>
            <person name="Kiryutin B."/>
            <person name="Kitts P."/>
            <person name="Maglott D."/>
            <person name="Pruitt K."/>
            <person name="Sapojnikov V."/>
            <person name="Souvorov A."/>
            <person name="Mackey A.J."/>
            <person name="Waterhouse R.M."/>
            <person name="Wyder S."/>
            <person name="Zdobnov E.M."/>
            <person name="Zdobnov E.M."/>
            <person name="Wyder S."/>
            <person name="Kriventseva E.V."/>
            <person name="Kadowaki T."/>
            <person name="Bork P."/>
            <person name="Aranda M."/>
            <person name="Bao R."/>
            <person name="Beermann A."/>
            <person name="Berns N."/>
            <person name="Bolognesi R."/>
            <person name="Bonneton F."/>
            <person name="Bopp D."/>
            <person name="Brown S.J."/>
            <person name="Bucher G."/>
            <person name="Butts T."/>
            <person name="Chaumot A."/>
            <person name="Denell R.E."/>
            <person name="Ferrier D.E."/>
            <person name="Friedrich M."/>
            <person name="Gordon C.M."/>
            <person name="Jindra M."/>
            <person name="Klingler M."/>
            <person name="Lan Q."/>
            <person name="Lattorff H.M."/>
            <person name="Laudet V."/>
            <person name="von Levetsow C."/>
            <person name="Liu Z."/>
            <person name="Lutz R."/>
            <person name="Lynch J.A."/>
            <person name="da Fonseca R.N."/>
            <person name="Posnien N."/>
            <person name="Reuter R."/>
            <person name="Roth S."/>
            <person name="Savard J."/>
            <person name="Schinko J.B."/>
            <person name="Schmitt C."/>
            <person name="Schoppmeier M."/>
            <person name="Schroder R."/>
            <person name="Shippy T.D."/>
            <person name="Simonnet F."/>
            <person name="Marques-Souza H."/>
            <person name="Tautz D."/>
            <person name="Tomoyasu Y."/>
            <person name="Trauner J."/>
            <person name="Van der Zee M."/>
            <person name="Vervoort M."/>
            <person name="Wittkopp N."/>
            <person name="Wimmer E.A."/>
            <person name="Yang X."/>
            <person name="Jones A.K."/>
            <person name="Sattelle D.B."/>
            <person name="Ebert P.R."/>
            <person name="Nelson D."/>
            <person name="Scott J.G."/>
            <person name="Beeman R.W."/>
            <person name="Muthukrishnan S."/>
            <person name="Kramer K.J."/>
            <person name="Arakane Y."/>
            <person name="Beeman R.W."/>
            <person name="Zhu Q."/>
            <person name="Hogenkamp D."/>
            <person name="Dixit R."/>
            <person name="Oppert B."/>
            <person name="Jiang H."/>
            <person name="Zou Z."/>
            <person name="Marshall J."/>
            <person name="Elpidina E."/>
            <person name="Vinokurov K."/>
            <person name="Oppert C."/>
            <person name="Zou Z."/>
            <person name="Evans J."/>
            <person name="Lu Z."/>
            <person name="Zhao P."/>
            <person name="Sumathipala N."/>
            <person name="Altincicek B."/>
            <person name="Vilcinskas A."/>
            <person name="Williams M."/>
            <person name="Hultmark D."/>
            <person name="Hetru C."/>
            <person name="Jiang H."/>
            <person name="Grimmelikhuijzen C.J."/>
            <person name="Hauser F."/>
            <person name="Cazzamali G."/>
            <person name="Williamson M."/>
            <person name="Park Y."/>
            <person name="Li B."/>
            <person name="Tanaka Y."/>
            <person name="Predel R."/>
            <person name="Neupert S."/>
            <person name="Schachtner J."/>
            <person name="Verleyen P."/>
            <person name="Raible F."/>
            <person name="Bork P."/>
            <person name="Friedrich M."/>
            <person name="Walden K.K."/>
            <person name="Robertson H.M."/>
            <person name="Angeli S."/>
            <person name="Foret S."/>
            <person name="Bucher G."/>
            <person name="Schuetz S."/>
            <person name="Maleszka R."/>
            <person name="Wimmer E.A."/>
            <person name="Beeman R.W."/>
            <person name="Lorenzen M."/>
            <person name="Tomoyasu Y."/>
            <person name="Miller S.C."/>
            <person name="Grossmann D."/>
            <person name="Bucher G."/>
        </authorList>
    </citation>
    <scope>NUCLEOTIDE SEQUENCE [LARGE SCALE GENOMIC DNA]</scope>
    <source>
        <strain evidence="2 3">Georgia GA2</strain>
    </source>
</reference>
<organism evidence="2 3">
    <name type="scientific">Tribolium castaneum</name>
    <name type="common">Red flour beetle</name>
    <dbReference type="NCBI Taxonomy" id="7070"/>
    <lineage>
        <taxon>Eukaryota</taxon>
        <taxon>Metazoa</taxon>
        <taxon>Ecdysozoa</taxon>
        <taxon>Arthropoda</taxon>
        <taxon>Hexapoda</taxon>
        <taxon>Insecta</taxon>
        <taxon>Pterygota</taxon>
        <taxon>Neoptera</taxon>
        <taxon>Endopterygota</taxon>
        <taxon>Coleoptera</taxon>
        <taxon>Polyphaga</taxon>
        <taxon>Cucujiformia</taxon>
        <taxon>Tenebrionidae</taxon>
        <taxon>Tenebrionidae incertae sedis</taxon>
        <taxon>Tribolium</taxon>
    </lineage>
</organism>
<name>D6WUU8_TRICA</name>
<evidence type="ECO:0000256" key="1">
    <source>
        <dbReference type="SAM" id="MobiDB-lite"/>
    </source>
</evidence>
<dbReference type="EMBL" id="KQ971363">
    <property type="protein sequence ID" value="EFA07792.1"/>
    <property type="molecule type" value="Genomic_DNA"/>
</dbReference>
<reference evidence="2 3" key="2">
    <citation type="journal article" date="2010" name="Nucleic Acids Res.">
        <title>BeetleBase in 2010: revisions to provide comprehensive genomic information for Tribolium castaneum.</title>
        <authorList>
            <person name="Kim H.S."/>
            <person name="Murphy T."/>
            <person name="Xia J."/>
            <person name="Caragea D."/>
            <person name="Park Y."/>
            <person name="Beeman R.W."/>
            <person name="Lorenzen M.D."/>
            <person name="Butcher S."/>
            <person name="Manak J.R."/>
            <person name="Brown S.J."/>
        </authorList>
    </citation>
    <scope>GENOME REANNOTATION</scope>
    <source>
        <strain evidence="2 3">Georgia GA2</strain>
    </source>
</reference>
<feature type="region of interest" description="Disordered" evidence="1">
    <location>
        <begin position="58"/>
        <end position="78"/>
    </location>
</feature>
<accession>D6WUU8</accession>
<sequence>MCFILNNCGVPCVADKTLNQFGPTKRAVISGRATGYRPLSASLDAGTTARRIKHTCGHLRGPTHAEPDLDAEPGPKIPKKEMGFCLTD</sequence>
<keyword evidence="3" id="KW-1185">Reference proteome</keyword>
<protein>
    <submittedName>
        <fullName evidence="2">Uncharacterized protein</fullName>
    </submittedName>
</protein>
<dbReference type="Proteomes" id="UP000007266">
    <property type="component" value="Linkage group 8"/>
</dbReference>
<dbReference type="InParanoid" id="D6WUU8"/>